<dbReference type="Proteomes" id="UP000092698">
    <property type="component" value="Chromosome"/>
</dbReference>
<organism evidence="2 3">
    <name type="scientific">Paraurantiacibacter namhicola</name>
    <dbReference type="NCBI Taxonomy" id="645517"/>
    <lineage>
        <taxon>Bacteria</taxon>
        <taxon>Pseudomonadati</taxon>
        <taxon>Pseudomonadota</taxon>
        <taxon>Alphaproteobacteria</taxon>
        <taxon>Sphingomonadales</taxon>
        <taxon>Erythrobacteraceae</taxon>
        <taxon>Paraurantiacibacter</taxon>
    </lineage>
</organism>
<feature type="signal peptide" evidence="1">
    <location>
        <begin position="1"/>
        <end position="35"/>
    </location>
</feature>
<keyword evidence="1" id="KW-0732">Signal</keyword>
<accession>A0A1C7D5C2</accession>
<dbReference type="PATRIC" id="fig|645517.4.peg.194"/>
<sequence length="193" mass="20437">MHPYAGRMSRPFPLKAACVPAALLALFAASPGAAAQEVFGGVYAHGVETPFTFDTFEGGTDIVIGYRFESPELLEPLGSPQPYVVGSLNTSGDTSFAGGGLAWTLGKGPVFVRPGVGLVVHDGPGFRLAPDGSKRTDLGSRVLFEPEIALGYRVNPRLSVEASWMHVSHARIFNSGQNPGIDMMGVRLNLRVP</sequence>
<name>A0A1C7D5C2_9SPHN</name>
<dbReference type="EMBL" id="CP016545">
    <property type="protein sequence ID" value="ANU06521.1"/>
    <property type="molecule type" value="Genomic_DNA"/>
</dbReference>
<proteinExistence type="predicted"/>
<protein>
    <submittedName>
        <fullName evidence="2">Lipid A 3-O-deacylase (PagL)</fullName>
    </submittedName>
</protein>
<gene>
    <name evidence="2" type="ORF">A6F65_00194</name>
</gene>
<dbReference type="InterPro" id="IPR018550">
    <property type="entry name" value="Lipid-A_deacylase-rel"/>
</dbReference>
<dbReference type="OrthoDB" id="8112769at2"/>
<dbReference type="AlphaFoldDB" id="A0A1C7D5C2"/>
<dbReference type="STRING" id="645517.A6F65_00194"/>
<evidence type="ECO:0000313" key="3">
    <source>
        <dbReference type="Proteomes" id="UP000092698"/>
    </source>
</evidence>
<evidence type="ECO:0000313" key="2">
    <source>
        <dbReference type="EMBL" id="ANU06521.1"/>
    </source>
</evidence>
<evidence type="ECO:0000256" key="1">
    <source>
        <dbReference type="SAM" id="SignalP"/>
    </source>
</evidence>
<feature type="chain" id="PRO_5008884264" evidence="1">
    <location>
        <begin position="36"/>
        <end position="193"/>
    </location>
</feature>
<keyword evidence="3" id="KW-1185">Reference proteome</keyword>
<dbReference type="Gene3D" id="2.40.160.20">
    <property type="match status" value="1"/>
</dbReference>
<dbReference type="Pfam" id="PF09411">
    <property type="entry name" value="PagL"/>
    <property type="match status" value="1"/>
</dbReference>
<reference evidence="2 3" key="1">
    <citation type="submission" date="2016-07" db="EMBL/GenBank/DDBJ databases">
        <title>Complete genome sequence of Altererythrobacter namhicola JCM 16345T, containing esterase-encoding genes.</title>
        <authorList>
            <person name="Cheng H."/>
            <person name="Wu Y.-H."/>
            <person name="Jian S.-L."/>
            <person name="Huo Y.-Y."/>
            <person name="Wang C.-S."/>
            <person name="Xu X.-W."/>
        </authorList>
    </citation>
    <scope>NUCLEOTIDE SEQUENCE [LARGE SCALE GENOMIC DNA]</scope>
    <source>
        <strain evidence="2 3">JCM 16345</strain>
    </source>
</reference>
<dbReference type="KEGG" id="anh:A6F65_00194"/>